<name>A0A0A6UWH3_ACTUT</name>
<proteinExistence type="predicted"/>
<dbReference type="Pfam" id="PF14062">
    <property type="entry name" value="DUF4253"/>
    <property type="match status" value="1"/>
</dbReference>
<keyword evidence="3" id="KW-1185">Reference proteome</keyword>
<organism evidence="2 3">
    <name type="scientific">Actinoplanes utahensis</name>
    <dbReference type="NCBI Taxonomy" id="1869"/>
    <lineage>
        <taxon>Bacteria</taxon>
        <taxon>Bacillati</taxon>
        <taxon>Actinomycetota</taxon>
        <taxon>Actinomycetes</taxon>
        <taxon>Micromonosporales</taxon>
        <taxon>Micromonosporaceae</taxon>
        <taxon>Actinoplanes</taxon>
    </lineage>
</organism>
<comment type="caution">
    <text evidence="2">The sequence shown here is derived from an EMBL/GenBank/DDBJ whole genome shotgun (WGS) entry which is preliminary data.</text>
</comment>
<dbReference type="eggNOG" id="ENOG5031J89">
    <property type="taxonomic scope" value="Bacteria"/>
</dbReference>
<evidence type="ECO:0000313" key="3">
    <source>
        <dbReference type="Proteomes" id="UP000054537"/>
    </source>
</evidence>
<sequence>MAADIDDTRRALQPTMLRDLPLGRLPGDCLEVGGVDPAQVRPAWQAARAVLPRTRRRPVFLSAEPHVLDGFPAARSDAEDALLDRQARTADPWPPPGTAWWEIVVPEEEVCLYVREVPGADLLTEAEEWAAGRTAPITVRKLNRFLFDRVRTDPDLLAAVPGDDRLTGGWYEPDAVRLVLLPFTEPHLVAGRTDFWGTLARPDRLAAILWQWHQRWAAEPVACWDTMLQFTVGRRPASAEAAWDLAVQIKHLATNLEMDLWEIAVAVTRGDTWFLHSRP</sequence>
<accession>A0A0A6UWH3</accession>
<dbReference type="AlphaFoldDB" id="A0A0A6UWH3"/>
<evidence type="ECO:0000259" key="1">
    <source>
        <dbReference type="Pfam" id="PF14062"/>
    </source>
</evidence>
<dbReference type="EMBL" id="JRTT01000003">
    <property type="protein sequence ID" value="KHD78759.1"/>
    <property type="molecule type" value="Genomic_DNA"/>
</dbReference>
<feature type="domain" description="DUF4253" evidence="1">
    <location>
        <begin position="178"/>
        <end position="275"/>
    </location>
</feature>
<evidence type="ECO:0000313" key="2">
    <source>
        <dbReference type="EMBL" id="KHD78759.1"/>
    </source>
</evidence>
<protein>
    <recommendedName>
        <fullName evidence="1">DUF4253 domain-containing protein</fullName>
    </recommendedName>
</protein>
<dbReference type="RefSeq" id="WP_043522472.1">
    <property type="nucleotide sequence ID" value="NZ_BAABKU010000009.1"/>
</dbReference>
<dbReference type="Proteomes" id="UP000054537">
    <property type="component" value="Unassembled WGS sequence"/>
</dbReference>
<gene>
    <name evidence="2" type="ORF">MB27_03835</name>
</gene>
<dbReference type="OrthoDB" id="3290673at2"/>
<reference evidence="2 3" key="1">
    <citation type="submission" date="2014-10" db="EMBL/GenBank/DDBJ databases">
        <title>Draft genome sequence of Actinoplanes utahensis NRRL 12052.</title>
        <authorList>
            <person name="Velasco-Bucheli B."/>
            <person name="del Cerro C."/>
            <person name="Hormigo D."/>
            <person name="Garcia J.L."/>
            <person name="Acebal C."/>
            <person name="Arroyo M."/>
            <person name="de la Mata I."/>
        </authorList>
    </citation>
    <scope>NUCLEOTIDE SEQUENCE [LARGE SCALE GENOMIC DNA]</scope>
    <source>
        <strain evidence="2 3">NRRL 12052</strain>
    </source>
</reference>
<dbReference type="InterPro" id="IPR025349">
    <property type="entry name" value="DUF4253"/>
</dbReference>